<dbReference type="PANTHER" id="PTHR30471:SF3">
    <property type="entry name" value="UPF0758 PROTEIN YEES-RELATED"/>
    <property type="match status" value="1"/>
</dbReference>
<dbReference type="Pfam" id="PF20582">
    <property type="entry name" value="UPF0758_N"/>
    <property type="match status" value="1"/>
</dbReference>
<dbReference type="EMBL" id="CP003985">
    <property type="protein sequence ID" value="AGF77681.1"/>
    <property type="molecule type" value="Genomic_DNA"/>
</dbReference>
<evidence type="ECO:0000256" key="4">
    <source>
        <dbReference type="ARBA" id="ARBA00022833"/>
    </source>
</evidence>
<dbReference type="NCBIfam" id="TIGR00608">
    <property type="entry name" value="radc"/>
    <property type="match status" value="1"/>
</dbReference>
<protein>
    <submittedName>
        <fullName evidence="8">DNA repair protein radc</fullName>
    </submittedName>
</protein>
<dbReference type="RefSeq" id="WP_015403375.1">
    <property type="nucleotide sequence ID" value="NC_020304.1"/>
</dbReference>
<dbReference type="InterPro" id="IPR037518">
    <property type="entry name" value="MPN"/>
</dbReference>
<evidence type="ECO:0000313" key="8">
    <source>
        <dbReference type="EMBL" id="AGF77681.1"/>
    </source>
</evidence>
<evidence type="ECO:0000256" key="6">
    <source>
        <dbReference type="RuleBase" id="RU003797"/>
    </source>
</evidence>
<dbReference type="SUPFAM" id="SSF102712">
    <property type="entry name" value="JAB1/MPN domain"/>
    <property type="match status" value="1"/>
</dbReference>
<keyword evidence="1" id="KW-0645">Protease</keyword>
<dbReference type="PANTHER" id="PTHR30471">
    <property type="entry name" value="DNA REPAIR PROTEIN RADC"/>
    <property type="match status" value="1"/>
</dbReference>
<dbReference type="InterPro" id="IPR025657">
    <property type="entry name" value="RadC_JAB"/>
</dbReference>
<dbReference type="eggNOG" id="COG2003">
    <property type="taxonomic scope" value="Bacteria"/>
</dbReference>
<dbReference type="KEGG" id="dsf:UWK_01113"/>
<keyword evidence="9" id="KW-1185">Reference proteome</keyword>
<keyword evidence="3" id="KW-0378">Hydrolase</keyword>
<dbReference type="HOGENOM" id="CLU_073529_0_2_7"/>
<proteinExistence type="inferred from homology"/>
<reference evidence="9" key="1">
    <citation type="journal article" date="2013" name="Stand. Genomic Sci.">
        <title>Complete genome sequence of Desulfocapsa sulfexigens, a marine deltaproteobacterium specialized in disproportionating inorganic sulfur compounds.</title>
        <authorList>
            <person name="Finster K.W."/>
            <person name="Kjeldsen K.U."/>
            <person name="Kube M."/>
            <person name="Reinhardt R."/>
            <person name="Mussmann M."/>
            <person name="Amann R."/>
            <person name="Schreiber L."/>
        </authorList>
    </citation>
    <scope>NUCLEOTIDE SEQUENCE [LARGE SCALE GENOMIC DNA]</scope>
    <source>
        <strain evidence="9">DSM 10523 / SB164P1</strain>
    </source>
</reference>
<dbReference type="OrthoDB" id="9804482at2"/>
<evidence type="ECO:0000259" key="7">
    <source>
        <dbReference type="PROSITE" id="PS50249"/>
    </source>
</evidence>
<evidence type="ECO:0000256" key="5">
    <source>
        <dbReference type="ARBA" id="ARBA00023049"/>
    </source>
</evidence>
<accession>M1PMK6</accession>
<evidence type="ECO:0000256" key="2">
    <source>
        <dbReference type="ARBA" id="ARBA00022723"/>
    </source>
</evidence>
<dbReference type="STRING" id="1167006.UWK_01113"/>
<dbReference type="Pfam" id="PF04002">
    <property type="entry name" value="RadC"/>
    <property type="match status" value="1"/>
</dbReference>
<dbReference type="GO" id="GO:0006508">
    <property type="term" value="P:proteolysis"/>
    <property type="evidence" value="ECO:0007669"/>
    <property type="project" value="UniProtKB-KW"/>
</dbReference>
<name>M1PMK6_DESSD</name>
<dbReference type="CDD" id="cd08071">
    <property type="entry name" value="MPN_DUF2466"/>
    <property type="match status" value="1"/>
</dbReference>
<dbReference type="InterPro" id="IPR020891">
    <property type="entry name" value="UPF0758_CS"/>
</dbReference>
<comment type="similarity">
    <text evidence="6">Belongs to the UPF0758 family.</text>
</comment>
<dbReference type="Proteomes" id="UP000011721">
    <property type="component" value="Chromosome"/>
</dbReference>
<dbReference type="PROSITE" id="PS01302">
    <property type="entry name" value="UPF0758"/>
    <property type="match status" value="1"/>
</dbReference>
<evidence type="ECO:0000313" key="9">
    <source>
        <dbReference type="Proteomes" id="UP000011721"/>
    </source>
</evidence>
<dbReference type="InterPro" id="IPR046778">
    <property type="entry name" value="UPF0758_N"/>
</dbReference>
<organism evidence="8 9">
    <name type="scientific">Desulfocapsa sulfexigens (strain DSM 10523 / SB164P1)</name>
    <dbReference type="NCBI Taxonomy" id="1167006"/>
    <lineage>
        <taxon>Bacteria</taxon>
        <taxon>Pseudomonadati</taxon>
        <taxon>Thermodesulfobacteriota</taxon>
        <taxon>Desulfobulbia</taxon>
        <taxon>Desulfobulbales</taxon>
        <taxon>Desulfocapsaceae</taxon>
        <taxon>Desulfocapsa</taxon>
    </lineage>
</organism>
<dbReference type="GO" id="GO:0046872">
    <property type="term" value="F:metal ion binding"/>
    <property type="evidence" value="ECO:0007669"/>
    <property type="project" value="UniProtKB-KW"/>
</dbReference>
<evidence type="ECO:0000256" key="1">
    <source>
        <dbReference type="ARBA" id="ARBA00022670"/>
    </source>
</evidence>
<dbReference type="PROSITE" id="PS50249">
    <property type="entry name" value="MPN"/>
    <property type="match status" value="1"/>
</dbReference>
<dbReference type="AlphaFoldDB" id="M1PMK6"/>
<dbReference type="NCBIfam" id="NF000642">
    <property type="entry name" value="PRK00024.1"/>
    <property type="match status" value="1"/>
</dbReference>
<dbReference type="GO" id="GO:0008237">
    <property type="term" value="F:metallopeptidase activity"/>
    <property type="evidence" value="ECO:0007669"/>
    <property type="project" value="UniProtKB-KW"/>
</dbReference>
<dbReference type="PATRIC" id="fig|1167006.5.peg.1237"/>
<keyword evidence="4" id="KW-0862">Zinc</keyword>
<sequence length="247" mass="27660">MEKEDWQRKGAGHRQRLRDRFLDRGLDGFSDKEILELLLSFGTPRSDCKEPARRALKQFGSLAAVLETPLAGLQEITGIGPKNGFAVHFIQAVARRYLRDRLQGKRYLTSSADVRDYLLHALRGLKKEVLCVIYLDSSHAILDTETVAEGTINVNTVYPRELIKKALQRNAAALIIAHNHPSGSIVPSSQDMQLTRTLSLLGGMMQIRLLDHIIIGDDSFSFADNGLMAEIHDACRETMERLHSSKV</sequence>
<dbReference type="InterPro" id="IPR001405">
    <property type="entry name" value="UPF0758"/>
</dbReference>
<keyword evidence="5" id="KW-0482">Metalloprotease</keyword>
<keyword evidence="2" id="KW-0479">Metal-binding</keyword>
<gene>
    <name evidence="8" type="ordered locus">UWK_01113</name>
</gene>
<feature type="domain" description="MPN" evidence="7">
    <location>
        <begin position="107"/>
        <end position="228"/>
    </location>
</feature>
<dbReference type="Gene3D" id="3.40.140.10">
    <property type="entry name" value="Cytidine Deaminase, domain 2"/>
    <property type="match status" value="1"/>
</dbReference>
<evidence type="ECO:0000256" key="3">
    <source>
        <dbReference type="ARBA" id="ARBA00022801"/>
    </source>
</evidence>